<dbReference type="OrthoDB" id="7069152at2"/>
<accession>A0A177NRJ4</accession>
<gene>
    <name evidence="2" type="ORF">A1355_03885</name>
</gene>
<feature type="region of interest" description="Disordered" evidence="1">
    <location>
        <begin position="21"/>
        <end position="142"/>
    </location>
</feature>
<reference evidence="3" key="1">
    <citation type="submission" date="2016-03" db="EMBL/GenBank/DDBJ databases">
        <authorList>
            <person name="Heylen K."/>
            <person name="De Vos P."/>
            <person name="Vekeman B."/>
        </authorList>
    </citation>
    <scope>NUCLEOTIDE SEQUENCE [LARGE SCALE GENOMIC DNA]</scope>
    <source>
        <strain evidence="3">R-45383</strain>
    </source>
</reference>
<feature type="compositionally biased region" description="Basic and acidic residues" evidence="1">
    <location>
        <begin position="255"/>
        <end position="265"/>
    </location>
</feature>
<feature type="compositionally biased region" description="Low complexity" evidence="1">
    <location>
        <begin position="89"/>
        <end position="103"/>
    </location>
</feature>
<organism evidence="2 3">
    <name type="scientific">Methylomonas koyamae</name>
    <dbReference type="NCBI Taxonomy" id="702114"/>
    <lineage>
        <taxon>Bacteria</taxon>
        <taxon>Pseudomonadati</taxon>
        <taxon>Pseudomonadota</taxon>
        <taxon>Gammaproteobacteria</taxon>
        <taxon>Methylococcales</taxon>
        <taxon>Methylococcaceae</taxon>
        <taxon>Methylomonas</taxon>
    </lineage>
</organism>
<evidence type="ECO:0000256" key="1">
    <source>
        <dbReference type="SAM" id="MobiDB-lite"/>
    </source>
</evidence>
<dbReference type="STRING" id="702114.A1355_03885"/>
<evidence type="ECO:0000313" key="3">
    <source>
        <dbReference type="Proteomes" id="UP000077628"/>
    </source>
</evidence>
<name>A0A177NRJ4_9GAMM</name>
<sequence>MNGFLGQLAALTLHRIEALPPRLPGRFEPDSSEPFAADPFDPSTEPLPPSPTLGPAIREPIPTIPNTAVGRDDAVGQGAPNLDPPFSWQAQTPAEQPAAQPLLTPVPPAIPPLSSRREIPVEPRTPTNSGTNAAAPAVEREMTRIEERVTMLTERERVLDPDATPVIAAASRQHQPESEPLKPMNPLVAELKPIVPALTGFKDAAARQPADVRPEPTPMPTIQVTIGRIEIRATQTSEKSAAKPRPAQATMSLDDYLKQRDGGRR</sequence>
<evidence type="ECO:0000313" key="2">
    <source>
        <dbReference type="EMBL" id="OAI19650.1"/>
    </source>
</evidence>
<protein>
    <submittedName>
        <fullName evidence="2">Uncharacterized protein</fullName>
    </submittedName>
</protein>
<comment type="caution">
    <text evidence="2">The sequence shown here is derived from an EMBL/GenBank/DDBJ whole genome shotgun (WGS) entry which is preliminary data.</text>
</comment>
<feature type="region of interest" description="Disordered" evidence="1">
    <location>
        <begin position="205"/>
        <end position="265"/>
    </location>
</feature>
<proteinExistence type="predicted"/>
<dbReference type="Proteomes" id="UP000077628">
    <property type="component" value="Unassembled WGS sequence"/>
</dbReference>
<dbReference type="EMBL" id="LUUK01000155">
    <property type="protein sequence ID" value="OAI19650.1"/>
    <property type="molecule type" value="Genomic_DNA"/>
</dbReference>
<dbReference type="RefSeq" id="WP_064027803.1">
    <property type="nucleotide sequence ID" value="NZ_LUUK01000155.1"/>
</dbReference>
<dbReference type="AlphaFoldDB" id="A0A177NRJ4"/>
<keyword evidence="3" id="KW-1185">Reference proteome</keyword>